<dbReference type="STRING" id="1796616.A4V09_01780"/>
<evidence type="ECO:0000256" key="2">
    <source>
        <dbReference type="ARBA" id="ARBA00022679"/>
    </source>
</evidence>
<dbReference type="RefSeq" id="WP_065540829.1">
    <property type="nucleotide sequence ID" value="NZ_CP015405.2"/>
</dbReference>
<dbReference type="EMBL" id="CP015405">
    <property type="protein sequence ID" value="ANU74600.1"/>
    <property type="molecule type" value="Genomic_DNA"/>
</dbReference>
<gene>
    <name evidence="4" type="ORF">A4V09_01780</name>
</gene>
<evidence type="ECO:0000256" key="3">
    <source>
        <dbReference type="ARBA" id="ARBA00022737"/>
    </source>
</evidence>
<reference evidence="4" key="1">
    <citation type="submission" date="2017-04" db="EMBL/GenBank/DDBJ databases">
        <title>Complete Genome Sequences of Twelve Strains of a Stable Defined Moderately Diverse Mouse Microbiota 2 (sDMDMm2).</title>
        <authorList>
            <person name="Uchimura Y."/>
            <person name="Wyss M."/>
            <person name="Brugiroux S."/>
            <person name="Limenitakis J.P."/>
            <person name="Stecher B."/>
            <person name="McCoy K.D."/>
            <person name="Macpherson A.J."/>
        </authorList>
    </citation>
    <scope>NUCLEOTIDE SEQUENCE</scope>
    <source>
        <strain evidence="4">YL58</strain>
    </source>
</reference>
<accession>A0A1C7I4M0</accession>
<dbReference type="GO" id="GO:0008374">
    <property type="term" value="F:O-acyltransferase activity"/>
    <property type="evidence" value="ECO:0007669"/>
    <property type="project" value="TreeGrafter"/>
</dbReference>
<comment type="similarity">
    <text evidence="1">Belongs to the transferase hexapeptide repeat family.</text>
</comment>
<dbReference type="Proteomes" id="UP000092574">
    <property type="component" value="Chromosome"/>
</dbReference>
<dbReference type="Pfam" id="PF14602">
    <property type="entry name" value="Hexapep_2"/>
    <property type="match status" value="1"/>
</dbReference>
<dbReference type="InterPro" id="IPR011004">
    <property type="entry name" value="Trimer_LpxA-like_sf"/>
</dbReference>
<dbReference type="InterPro" id="IPR001451">
    <property type="entry name" value="Hexapep"/>
</dbReference>
<keyword evidence="5" id="KW-1185">Reference proteome</keyword>
<organism evidence="4 5">
    <name type="scientific">Blautia pseudococcoides</name>
    <dbReference type="NCBI Taxonomy" id="1796616"/>
    <lineage>
        <taxon>Bacteria</taxon>
        <taxon>Bacillati</taxon>
        <taxon>Bacillota</taxon>
        <taxon>Clostridia</taxon>
        <taxon>Lachnospirales</taxon>
        <taxon>Lachnospiraceae</taxon>
        <taxon>Blautia</taxon>
    </lineage>
</organism>
<evidence type="ECO:0000313" key="4">
    <source>
        <dbReference type="EMBL" id="ANU74600.1"/>
    </source>
</evidence>
<keyword evidence="3" id="KW-0677">Repeat</keyword>
<evidence type="ECO:0000313" key="5">
    <source>
        <dbReference type="Proteomes" id="UP000092574"/>
    </source>
</evidence>
<protein>
    <submittedName>
        <fullName evidence="4">Acetyltransferase</fullName>
    </submittedName>
</protein>
<sequence length="188" mass="20184">MIGVREFIEYMDSGKKVIRGTEIHECMHRLSQEALQLTAELNGCYHTPEEIRNLMEQLTGKPVDESFNLFPPFYTDCGKNLTIGKHVFFNTGCKFQDQGGITIGDGSLIGHNVVLATLNHNLDPGHRGDIIPAPIHIGRNVWIGAGATVLPGITIGDGAVVAAGAVVTKDVPDNTIVGGVPAKVMKTI</sequence>
<dbReference type="KEGG" id="byl:A4V09_01780"/>
<dbReference type="Pfam" id="PF00132">
    <property type="entry name" value="Hexapep"/>
    <property type="match status" value="1"/>
</dbReference>
<dbReference type="Gene3D" id="2.160.10.10">
    <property type="entry name" value="Hexapeptide repeat proteins"/>
    <property type="match status" value="1"/>
</dbReference>
<dbReference type="OrthoDB" id="9801697at2"/>
<evidence type="ECO:0000256" key="1">
    <source>
        <dbReference type="ARBA" id="ARBA00007274"/>
    </source>
</evidence>
<dbReference type="InterPro" id="IPR018357">
    <property type="entry name" value="Hexapep_transf_CS"/>
</dbReference>
<dbReference type="InterPro" id="IPR051159">
    <property type="entry name" value="Hexapeptide_acetyltransf"/>
</dbReference>
<dbReference type="PANTHER" id="PTHR23416">
    <property type="entry name" value="SIALIC ACID SYNTHASE-RELATED"/>
    <property type="match status" value="1"/>
</dbReference>
<keyword evidence="2" id="KW-0808">Transferase</keyword>
<dbReference type="AlphaFoldDB" id="A0A1C7I4M0"/>
<proteinExistence type="inferred from homology"/>
<dbReference type="PANTHER" id="PTHR23416:SF23">
    <property type="entry name" value="ACETYLTRANSFERASE C18B11.09C-RELATED"/>
    <property type="match status" value="1"/>
</dbReference>
<dbReference type="SUPFAM" id="SSF51161">
    <property type="entry name" value="Trimeric LpxA-like enzymes"/>
    <property type="match status" value="1"/>
</dbReference>
<dbReference type="PROSITE" id="PS00101">
    <property type="entry name" value="HEXAPEP_TRANSFERASES"/>
    <property type="match status" value="1"/>
</dbReference>
<name>A0A1C7I4M0_9FIRM</name>